<dbReference type="EMBL" id="WSQA01000001">
    <property type="protein sequence ID" value="MVZ60692.1"/>
    <property type="molecule type" value="Genomic_DNA"/>
</dbReference>
<dbReference type="RefSeq" id="WP_160367322.1">
    <property type="nucleotide sequence ID" value="NZ_WSQA01000001.1"/>
</dbReference>
<comment type="caution">
    <text evidence="2">The sequence shown here is derived from an EMBL/GenBank/DDBJ whole genome shotgun (WGS) entry which is preliminary data.</text>
</comment>
<accession>A0A6N8KYP3</accession>
<reference evidence="2 3" key="1">
    <citation type="submission" date="2019-12" db="EMBL/GenBank/DDBJ databases">
        <authorList>
            <person name="Dong K."/>
        </authorList>
    </citation>
    <scope>NUCLEOTIDE SEQUENCE [LARGE SCALE GENOMIC DNA]</scope>
    <source>
        <strain evidence="2 3">JCM 31225</strain>
    </source>
</reference>
<dbReference type="OrthoDB" id="9791139at2"/>
<dbReference type="CDD" id="cd01399">
    <property type="entry name" value="GlcN6P_deaminase"/>
    <property type="match status" value="1"/>
</dbReference>
<dbReference type="GO" id="GO:0042802">
    <property type="term" value="F:identical protein binding"/>
    <property type="evidence" value="ECO:0007669"/>
    <property type="project" value="TreeGrafter"/>
</dbReference>
<organism evidence="2 3">
    <name type="scientific">Sphingobacterium humi</name>
    <dbReference type="NCBI Taxonomy" id="1796905"/>
    <lineage>
        <taxon>Bacteria</taxon>
        <taxon>Pseudomonadati</taxon>
        <taxon>Bacteroidota</taxon>
        <taxon>Sphingobacteriia</taxon>
        <taxon>Sphingobacteriales</taxon>
        <taxon>Sphingobacteriaceae</taxon>
        <taxon>Sphingobacterium</taxon>
    </lineage>
</organism>
<dbReference type="Proteomes" id="UP000435036">
    <property type="component" value="Unassembled WGS sequence"/>
</dbReference>
<dbReference type="GO" id="GO:0005975">
    <property type="term" value="P:carbohydrate metabolic process"/>
    <property type="evidence" value="ECO:0007669"/>
    <property type="project" value="InterPro"/>
</dbReference>
<evidence type="ECO:0000259" key="1">
    <source>
        <dbReference type="Pfam" id="PF01182"/>
    </source>
</evidence>
<dbReference type="Pfam" id="PF01182">
    <property type="entry name" value="Glucosamine_iso"/>
    <property type="match status" value="1"/>
</dbReference>
<protein>
    <submittedName>
        <fullName evidence="2">Glucosamine-6-phosphate deaminase</fullName>
    </submittedName>
</protein>
<dbReference type="InterPro" id="IPR037171">
    <property type="entry name" value="NagB/RpiA_transferase-like"/>
</dbReference>
<dbReference type="InterPro" id="IPR004547">
    <property type="entry name" value="Glucosamine6P_isomerase"/>
</dbReference>
<dbReference type="GO" id="GO:0006046">
    <property type="term" value="P:N-acetylglucosamine catabolic process"/>
    <property type="evidence" value="ECO:0007669"/>
    <property type="project" value="TreeGrafter"/>
</dbReference>
<name>A0A6N8KYP3_9SPHI</name>
<evidence type="ECO:0000313" key="3">
    <source>
        <dbReference type="Proteomes" id="UP000435036"/>
    </source>
</evidence>
<dbReference type="PANTHER" id="PTHR11280">
    <property type="entry name" value="GLUCOSAMINE-6-PHOSPHATE ISOMERASE"/>
    <property type="match status" value="1"/>
</dbReference>
<keyword evidence="3" id="KW-1185">Reference proteome</keyword>
<feature type="domain" description="Glucosamine/galactosamine-6-phosphate isomerase" evidence="1">
    <location>
        <begin position="56"/>
        <end position="239"/>
    </location>
</feature>
<dbReference type="Gene3D" id="3.40.50.1360">
    <property type="match status" value="1"/>
</dbReference>
<evidence type="ECO:0000313" key="2">
    <source>
        <dbReference type="EMBL" id="MVZ60692.1"/>
    </source>
</evidence>
<dbReference type="GO" id="GO:0019262">
    <property type="term" value="P:N-acetylneuraminate catabolic process"/>
    <property type="evidence" value="ECO:0007669"/>
    <property type="project" value="TreeGrafter"/>
</dbReference>
<proteinExistence type="predicted"/>
<dbReference type="PANTHER" id="PTHR11280:SF6">
    <property type="entry name" value="GLUCOSAMINE-6-PHOSPHATE ISOMERASE NAGB"/>
    <property type="match status" value="1"/>
</dbReference>
<dbReference type="InterPro" id="IPR006148">
    <property type="entry name" value="Glc/Gal-6P_isomerase"/>
</dbReference>
<dbReference type="SUPFAM" id="SSF100950">
    <property type="entry name" value="NagB/RpiA/CoA transferase-like"/>
    <property type="match status" value="1"/>
</dbReference>
<sequence>MNVKEQVVGKLQVNTYQNRGDLGTHAATLAAAQIIALQKDPQKIVRMIFASAPSQSEFLAGLQANPMIDWSRIEAFHMDEYVGLATEHPQSFGRFLQDNLFSEVPIGKVHFINGQAEDAQAECERYAALLKEQPIDLVCMGIGENTHIAFNDPHVADFNDPYLAKLVDLDEMSRQQQVNDGCFPQMNDVPTHAITLTVPALMAGNSLYCMVPGPTKAQAVKTTLQAEVNPQVPSSILRTHPQAILFLDQESAANIN</sequence>
<dbReference type="GO" id="GO:0005737">
    <property type="term" value="C:cytoplasm"/>
    <property type="evidence" value="ECO:0007669"/>
    <property type="project" value="TreeGrafter"/>
</dbReference>
<dbReference type="AlphaFoldDB" id="A0A6N8KYP3"/>
<dbReference type="GO" id="GO:0004342">
    <property type="term" value="F:glucosamine-6-phosphate deaminase activity"/>
    <property type="evidence" value="ECO:0007669"/>
    <property type="project" value="InterPro"/>
</dbReference>
<dbReference type="GO" id="GO:0006043">
    <property type="term" value="P:glucosamine catabolic process"/>
    <property type="evidence" value="ECO:0007669"/>
    <property type="project" value="TreeGrafter"/>
</dbReference>
<gene>
    <name evidence="2" type="ORF">GQF63_01520</name>
</gene>